<dbReference type="EMBL" id="CAJNOK010046675">
    <property type="protein sequence ID" value="CAF1584326.1"/>
    <property type="molecule type" value="Genomic_DNA"/>
</dbReference>
<comment type="caution">
    <text evidence="2">The sequence shown here is derived from an EMBL/GenBank/DDBJ whole genome shotgun (WGS) entry which is preliminary data.</text>
</comment>
<protein>
    <submittedName>
        <fullName evidence="2">Uncharacterized protein</fullName>
    </submittedName>
</protein>
<evidence type="ECO:0000313" key="2">
    <source>
        <dbReference type="EMBL" id="CAF4384976.1"/>
    </source>
</evidence>
<evidence type="ECO:0000313" key="3">
    <source>
        <dbReference type="Proteomes" id="UP000682733"/>
    </source>
</evidence>
<gene>
    <name evidence="1" type="ORF">OVA965_LOCUS41156</name>
    <name evidence="2" type="ORF">TMI583_LOCUS42735</name>
</gene>
<organism evidence="2 3">
    <name type="scientific">Didymodactylos carnosus</name>
    <dbReference type="NCBI Taxonomy" id="1234261"/>
    <lineage>
        <taxon>Eukaryota</taxon>
        <taxon>Metazoa</taxon>
        <taxon>Spiralia</taxon>
        <taxon>Gnathifera</taxon>
        <taxon>Rotifera</taxon>
        <taxon>Eurotatoria</taxon>
        <taxon>Bdelloidea</taxon>
        <taxon>Philodinida</taxon>
        <taxon>Philodinidae</taxon>
        <taxon>Didymodactylos</taxon>
    </lineage>
</organism>
<dbReference type="AlphaFoldDB" id="A0A8S2V867"/>
<proteinExistence type="predicted"/>
<reference evidence="2" key="1">
    <citation type="submission" date="2021-02" db="EMBL/GenBank/DDBJ databases">
        <authorList>
            <person name="Nowell W R."/>
        </authorList>
    </citation>
    <scope>NUCLEOTIDE SEQUENCE</scope>
</reference>
<accession>A0A8S2V867</accession>
<evidence type="ECO:0000313" key="1">
    <source>
        <dbReference type="EMBL" id="CAF1584326.1"/>
    </source>
</evidence>
<dbReference type="Proteomes" id="UP000682733">
    <property type="component" value="Unassembled WGS sequence"/>
</dbReference>
<feature type="non-terminal residue" evidence="2">
    <location>
        <position position="49"/>
    </location>
</feature>
<sequence length="49" mass="5813">MPTMFHTSLWLEGHRTCATGEKRRINYKKNKNGGGMKEKNWLIKEQSLY</sequence>
<dbReference type="Proteomes" id="UP000677228">
    <property type="component" value="Unassembled WGS sequence"/>
</dbReference>
<name>A0A8S2V867_9BILA</name>
<dbReference type="EMBL" id="CAJOBA010069876">
    <property type="protein sequence ID" value="CAF4384976.1"/>
    <property type="molecule type" value="Genomic_DNA"/>
</dbReference>